<keyword evidence="5" id="KW-0436">Ligase</keyword>
<evidence type="ECO:0000256" key="2">
    <source>
        <dbReference type="ARBA" id="ARBA00022741"/>
    </source>
</evidence>
<dbReference type="GO" id="GO:0030272">
    <property type="term" value="F:5-formyltetrahydrofolate cyclo-ligase activity"/>
    <property type="evidence" value="ECO:0007669"/>
    <property type="project" value="UniProtKB-EC"/>
</dbReference>
<keyword evidence="3 4" id="KW-0067">ATP-binding</keyword>
<gene>
    <name evidence="5" type="ORF">FH759_05830</name>
</gene>
<evidence type="ECO:0000256" key="4">
    <source>
        <dbReference type="RuleBase" id="RU361279"/>
    </source>
</evidence>
<dbReference type="InterPro" id="IPR002698">
    <property type="entry name" value="FTHF_cligase"/>
</dbReference>
<dbReference type="PANTHER" id="PTHR23407:SF1">
    <property type="entry name" value="5-FORMYLTETRAHYDROFOLATE CYCLO-LIGASE"/>
    <property type="match status" value="1"/>
</dbReference>
<dbReference type="InterPro" id="IPR037171">
    <property type="entry name" value="NagB/RpiA_transferase-like"/>
</dbReference>
<evidence type="ECO:0000256" key="3">
    <source>
        <dbReference type="ARBA" id="ARBA00022840"/>
    </source>
</evidence>
<comment type="cofactor">
    <cofactor evidence="4">
        <name>Mg(2+)</name>
        <dbReference type="ChEBI" id="CHEBI:18420"/>
    </cofactor>
</comment>
<dbReference type="GO" id="GO:0035999">
    <property type="term" value="P:tetrahydrofolate interconversion"/>
    <property type="evidence" value="ECO:0007669"/>
    <property type="project" value="TreeGrafter"/>
</dbReference>
<dbReference type="SUPFAM" id="SSF100950">
    <property type="entry name" value="NagB/RpiA/CoA transferase-like"/>
    <property type="match status" value="1"/>
</dbReference>
<keyword evidence="4" id="KW-0460">Magnesium</keyword>
<dbReference type="InterPro" id="IPR024185">
    <property type="entry name" value="FTHF_cligase-like_sf"/>
</dbReference>
<evidence type="ECO:0000256" key="1">
    <source>
        <dbReference type="ARBA" id="ARBA00010638"/>
    </source>
</evidence>
<protein>
    <recommendedName>
        <fullName evidence="4">5-formyltetrahydrofolate cyclo-ligase</fullName>
        <ecNumber evidence="4">6.3.3.2</ecNumber>
    </recommendedName>
</protein>
<dbReference type="GO" id="GO:0009396">
    <property type="term" value="P:folic acid-containing compound biosynthetic process"/>
    <property type="evidence" value="ECO:0007669"/>
    <property type="project" value="TreeGrafter"/>
</dbReference>
<dbReference type="Pfam" id="PF01812">
    <property type="entry name" value="5-FTHF_cyc-lig"/>
    <property type="match status" value="1"/>
</dbReference>
<name>A0A7C9M8D7_9RHOB</name>
<keyword evidence="2 4" id="KW-0547">Nucleotide-binding</keyword>
<evidence type="ECO:0000313" key="6">
    <source>
        <dbReference type="Proteomes" id="UP000483078"/>
    </source>
</evidence>
<accession>A0A7C9M8D7</accession>
<comment type="caution">
    <text evidence="5">The sequence shown here is derived from an EMBL/GenBank/DDBJ whole genome shotgun (WGS) entry which is preliminary data.</text>
</comment>
<evidence type="ECO:0000313" key="5">
    <source>
        <dbReference type="EMBL" id="MTJ04201.1"/>
    </source>
</evidence>
<dbReference type="NCBIfam" id="TIGR02727">
    <property type="entry name" value="MTHFS_bact"/>
    <property type="match status" value="1"/>
</dbReference>
<reference evidence="5 6" key="1">
    <citation type="submission" date="2019-06" db="EMBL/GenBank/DDBJ databases">
        <title>Enrichment of Autotrophic Halophilic Microorganisms from Red Sea Brine Pool Using Microbial Electrosynthesis System.</title>
        <authorList>
            <person name="Alqahtani M.F."/>
            <person name="Bajracharya S."/>
            <person name="Katuri K.P."/>
            <person name="Ali M."/>
            <person name="Saikaly P.E."/>
        </authorList>
    </citation>
    <scope>NUCLEOTIDE SEQUENCE [LARGE SCALE GENOMIC DNA]</scope>
    <source>
        <strain evidence="5">MES6</strain>
    </source>
</reference>
<sequence length="231" mass="25251">MSNIPMPPLASPPCYAEELDHGVQGAVPRDAQQARDVARWRRAERERLTTERKGLSVATRAHVSFLLCERLRALISDLTDGVQGRVIAGYWPIRGELDLRPLLREWRAAGAQLALPVVETRAAPLVFRQWTQGATLQRGEWSIPVPPASAAQVTPDIVLSPLVGWDAGGYRLGNGGGYYDRTLAAMSAPPLTIGVGLQAARLPTIFPQAHDIAMTWIVTEQGVQPTREPLK</sequence>
<proteinExistence type="inferred from homology"/>
<comment type="similarity">
    <text evidence="1 4">Belongs to the 5-formyltetrahydrofolate cyclo-ligase family.</text>
</comment>
<dbReference type="PANTHER" id="PTHR23407">
    <property type="entry name" value="ATPASE INHIBITOR/5-FORMYLTETRAHYDROFOLATE CYCLO-LIGASE"/>
    <property type="match status" value="1"/>
</dbReference>
<organism evidence="5 6">
    <name type="scientific">Sediminimonas qiaohouensis</name>
    <dbReference type="NCBI Taxonomy" id="552061"/>
    <lineage>
        <taxon>Bacteria</taxon>
        <taxon>Pseudomonadati</taxon>
        <taxon>Pseudomonadota</taxon>
        <taxon>Alphaproteobacteria</taxon>
        <taxon>Rhodobacterales</taxon>
        <taxon>Roseobacteraceae</taxon>
        <taxon>Sediminimonas</taxon>
    </lineage>
</organism>
<dbReference type="GO" id="GO:0005524">
    <property type="term" value="F:ATP binding"/>
    <property type="evidence" value="ECO:0007669"/>
    <property type="project" value="UniProtKB-KW"/>
</dbReference>
<dbReference type="AlphaFoldDB" id="A0A7C9M8D7"/>
<comment type="catalytic activity">
    <reaction evidence="4">
        <text>(6S)-5-formyl-5,6,7,8-tetrahydrofolate + ATP = (6R)-5,10-methenyltetrahydrofolate + ADP + phosphate</text>
        <dbReference type="Rhea" id="RHEA:10488"/>
        <dbReference type="ChEBI" id="CHEBI:30616"/>
        <dbReference type="ChEBI" id="CHEBI:43474"/>
        <dbReference type="ChEBI" id="CHEBI:57455"/>
        <dbReference type="ChEBI" id="CHEBI:57457"/>
        <dbReference type="ChEBI" id="CHEBI:456216"/>
        <dbReference type="EC" id="6.3.3.2"/>
    </reaction>
</comment>
<keyword evidence="4" id="KW-0479">Metal-binding</keyword>
<dbReference type="Proteomes" id="UP000483078">
    <property type="component" value="Unassembled WGS sequence"/>
</dbReference>
<dbReference type="Gene3D" id="3.40.50.10420">
    <property type="entry name" value="NagB/RpiA/CoA transferase-like"/>
    <property type="match status" value="1"/>
</dbReference>
<dbReference type="EMBL" id="VENJ01000006">
    <property type="protein sequence ID" value="MTJ04201.1"/>
    <property type="molecule type" value="Genomic_DNA"/>
</dbReference>
<dbReference type="GO" id="GO:0046872">
    <property type="term" value="F:metal ion binding"/>
    <property type="evidence" value="ECO:0007669"/>
    <property type="project" value="UniProtKB-KW"/>
</dbReference>
<dbReference type="EC" id="6.3.3.2" evidence="4"/>